<evidence type="ECO:0000256" key="5">
    <source>
        <dbReference type="ARBA" id="ARBA00022840"/>
    </source>
</evidence>
<comment type="caution">
    <text evidence="10">The sequence shown here is derived from an EMBL/GenBank/DDBJ whole genome shotgun (WGS) entry which is preliminary data.</text>
</comment>
<dbReference type="SUPFAM" id="SSF56112">
    <property type="entry name" value="Protein kinase-like (PK-like)"/>
    <property type="match status" value="1"/>
</dbReference>
<evidence type="ECO:0000256" key="3">
    <source>
        <dbReference type="ARBA" id="ARBA00022741"/>
    </source>
</evidence>
<proteinExistence type="inferred from homology"/>
<keyword evidence="11" id="KW-1185">Reference proteome</keyword>
<evidence type="ECO:0000256" key="1">
    <source>
        <dbReference type="ARBA" id="ARBA00022527"/>
    </source>
</evidence>
<feature type="signal peptide" evidence="8">
    <location>
        <begin position="1"/>
        <end position="26"/>
    </location>
</feature>
<dbReference type="InterPro" id="IPR011009">
    <property type="entry name" value="Kinase-like_dom_sf"/>
</dbReference>
<sequence length="477" mass="53181">MNVGKWLSLVLAVILFEFLGYRRIQASFTPTDNYLIVCGSSQNVTFQGRTFVPDFLHSSISLKTKRSYYVASSNSSVPSSIFRSARIFSSIASYEFDIKQRGRQWVRLYFFPVAVPKSGHNLISAPITVVTDGFVLLNNFTFENYNGSFLFKEFAINVTSATLTLTFVPWNDSVSFVNAIEVVSIPDSVLPDQALGLNPSTPISGLSEFGMETVYRSGTASCISSASLSFGRFFTFQEILDATNKFDESLLLGVGGFGRVYRGMLEDGTNCAVKRGNSRSEQGLAEFMTEIEMVSKLRHRHLVSLIGYCDERSEMILVYEYMANGPLRSHLYGTNFPSLTWKQRLEICIGAARGLHYLHTFAARSIIHRDVKTTNILLDENFVAKVSDFGLSKTGPALDQTHVSTAVKGSFGYLDPEYFRRQQLTEKSDVYSFGVVLMEVLCARPALNPVLPREQVNIAEWAMSWQKKAGGDLISAN</sequence>
<evidence type="ECO:0000313" key="10">
    <source>
        <dbReference type="EMBL" id="KAK5834230.1"/>
    </source>
</evidence>
<comment type="similarity">
    <text evidence="7">Belongs to the protein kinase superfamily.</text>
</comment>
<keyword evidence="2" id="KW-0808">Transferase</keyword>
<dbReference type="SMART" id="SM00220">
    <property type="entry name" value="S_TKc"/>
    <property type="match status" value="1"/>
</dbReference>
<dbReference type="InterPro" id="IPR000719">
    <property type="entry name" value="Prot_kinase_dom"/>
</dbReference>
<evidence type="ECO:0000256" key="7">
    <source>
        <dbReference type="RuleBase" id="RU000304"/>
    </source>
</evidence>
<dbReference type="PANTHER" id="PTHR47989:SF62">
    <property type="entry name" value="OS05G0423500 PROTEIN"/>
    <property type="match status" value="1"/>
</dbReference>
<dbReference type="Gene3D" id="3.30.200.20">
    <property type="entry name" value="Phosphorylase Kinase, domain 1"/>
    <property type="match status" value="1"/>
</dbReference>
<dbReference type="InterPro" id="IPR001245">
    <property type="entry name" value="Ser-Thr/Tyr_kinase_cat_dom"/>
</dbReference>
<keyword evidence="4" id="KW-0418">Kinase</keyword>
<gene>
    <name evidence="10" type="ORF">PVK06_018107</name>
</gene>
<keyword evidence="5 6" id="KW-0067">ATP-binding</keyword>
<feature type="chain" id="PRO_5045750947" description="Protein kinase domain-containing protein" evidence="8">
    <location>
        <begin position="27"/>
        <end position="477"/>
    </location>
</feature>
<reference evidence="10 11" key="1">
    <citation type="submission" date="2023-03" db="EMBL/GenBank/DDBJ databases">
        <title>WGS of Gossypium arboreum.</title>
        <authorList>
            <person name="Yu D."/>
        </authorList>
    </citation>
    <scope>NUCLEOTIDE SEQUENCE [LARGE SCALE GENOMIC DNA]</scope>
    <source>
        <tissue evidence="10">Leaf</tissue>
    </source>
</reference>
<evidence type="ECO:0000313" key="11">
    <source>
        <dbReference type="Proteomes" id="UP001358586"/>
    </source>
</evidence>
<organism evidence="10 11">
    <name type="scientific">Gossypium arboreum</name>
    <name type="common">Tree cotton</name>
    <name type="synonym">Gossypium nanking</name>
    <dbReference type="NCBI Taxonomy" id="29729"/>
    <lineage>
        <taxon>Eukaryota</taxon>
        <taxon>Viridiplantae</taxon>
        <taxon>Streptophyta</taxon>
        <taxon>Embryophyta</taxon>
        <taxon>Tracheophyta</taxon>
        <taxon>Spermatophyta</taxon>
        <taxon>Magnoliopsida</taxon>
        <taxon>eudicotyledons</taxon>
        <taxon>Gunneridae</taxon>
        <taxon>Pentapetalae</taxon>
        <taxon>rosids</taxon>
        <taxon>malvids</taxon>
        <taxon>Malvales</taxon>
        <taxon>Malvaceae</taxon>
        <taxon>Malvoideae</taxon>
        <taxon>Gossypium</taxon>
    </lineage>
</organism>
<dbReference type="PROSITE" id="PS00107">
    <property type="entry name" value="PROTEIN_KINASE_ATP"/>
    <property type="match status" value="1"/>
</dbReference>
<dbReference type="PANTHER" id="PTHR47989">
    <property type="entry name" value="OS01G0750732 PROTEIN"/>
    <property type="match status" value="1"/>
</dbReference>
<name>A0ABR0Q4Y9_GOSAR</name>
<accession>A0ABR0Q4Y9</accession>
<dbReference type="Pfam" id="PF07714">
    <property type="entry name" value="PK_Tyr_Ser-Thr"/>
    <property type="match status" value="1"/>
</dbReference>
<evidence type="ECO:0000256" key="4">
    <source>
        <dbReference type="ARBA" id="ARBA00022777"/>
    </source>
</evidence>
<dbReference type="PROSITE" id="PS00108">
    <property type="entry name" value="PROTEIN_KINASE_ST"/>
    <property type="match status" value="1"/>
</dbReference>
<dbReference type="CDD" id="cd14066">
    <property type="entry name" value="STKc_IRAK"/>
    <property type="match status" value="1"/>
</dbReference>
<dbReference type="Proteomes" id="UP001358586">
    <property type="component" value="Chromosome 5"/>
</dbReference>
<feature type="domain" description="Protein kinase" evidence="9">
    <location>
        <begin position="246"/>
        <end position="477"/>
    </location>
</feature>
<dbReference type="Gene3D" id="1.10.510.10">
    <property type="entry name" value="Transferase(Phosphotransferase) domain 1"/>
    <property type="match status" value="1"/>
</dbReference>
<protein>
    <recommendedName>
        <fullName evidence="9">Protein kinase domain-containing protein</fullName>
    </recommendedName>
</protein>
<dbReference type="PROSITE" id="PS50011">
    <property type="entry name" value="PROTEIN_KINASE_DOM"/>
    <property type="match status" value="1"/>
</dbReference>
<dbReference type="InterPro" id="IPR017441">
    <property type="entry name" value="Protein_kinase_ATP_BS"/>
</dbReference>
<dbReference type="EMBL" id="JARKNE010000005">
    <property type="protein sequence ID" value="KAK5834230.1"/>
    <property type="molecule type" value="Genomic_DNA"/>
</dbReference>
<evidence type="ECO:0000259" key="9">
    <source>
        <dbReference type="PROSITE" id="PS50011"/>
    </source>
</evidence>
<evidence type="ECO:0000256" key="6">
    <source>
        <dbReference type="PROSITE-ProRule" id="PRU10141"/>
    </source>
</evidence>
<keyword evidence="8" id="KW-0732">Signal</keyword>
<dbReference type="Gene3D" id="2.60.120.430">
    <property type="entry name" value="Galactose-binding lectin"/>
    <property type="match status" value="1"/>
</dbReference>
<dbReference type="InterPro" id="IPR008271">
    <property type="entry name" value="Ser/Thr_kinase_AS"/>
</dbReference>
<keyword evidence="1 7" id="KW-0723">Serine/threonine-protein kinase</keyword>
<keyword evidence="3 6" id="KW-0547">Nucleotide-binding</keyword>
<feature type="binding site" evidence="6">
    <location>
        <position position="274"/>
    </location>
    <ligand>
        <name>ATP</name>
        <dbReference type="ChEBI" id="CHEBI:30616"/>
    </ligand>
</feature>
<evidence type="ECO:0000256" key="8">
    <source>
        <dbReference type="SAM" id="SignalP"/>
    </source>
</evidence>
<evidence type="ECO:0000256" key="2">
    <source>
        <dbReference type="ARBA" id="ARBA00022679"/>
    </source>
</evidence>